<dbReference type="GO" id="GO:0006281">
    <property type="term" value="P:DNA repair"/>
    <property type="evidence" value="ECO:0007669"/>
    <property type="project" value="InterPro"/>
</dbReference>
<proteinExistence type="predicted"/>
<dbReference type="EMBL" id="WBSL01000001">
    <property type="protein sequence ID" value="MPY66209.1"/>
    <property type="molecule type" value="Genomic_DNA"/>
</dbReference>
<keyword evidence="1" id="KW-0378">Hydrolase</keyword>
<dbReference type="Pfam" id="PF04493">
    <property type="entry name" value="Endonuclease_5"/>
    <property type="match status" value="1"/>
</dbReference>
<keyword evidence="1" id="KW-0540">Nuclease</keyword>
<dbReference type="Proteomes" id="UP000484842">
    <property type="component" value="Unassembled WGS sequence"/>
</dbReference>
<organism evidence="1 2">
    <name type="scientific">Deinococcus terrestris</name>
    <dbReference type="NCBI Taxonomy" id="2651870"/>
    <lineage>
        <taxon>Bacteria</taxon>
        <taxon>Thermotogati</taxon>
        <taxon>Deinococcota</taxon>
        <taxon>Deinococci</taxon>
        <taxon>Deinococcales</taxon>
        <taxon>Deinococcaceae</taxon>
        <taxon>Deinococcus</taxon>
    </lineage>
</organism>
<reference evidence="1 2" key="1">
    <citation type="submission" date="2019-10" db="EMBL/GenBank/DDBJ databases">
        <title>Deinococcus sp. isolated from soil.</title>
        <authorList>
            <person name="Li Y."/>
            <person name="Wang J."/>
        </authorList>
    </citation>
    <scope>NUCLEOTIDE SEQUENCE [LARGE SCALE GENOMIC DNA]</scope>
    <source>
        <strain evidence="1 2">SDU3-2</strain>
    </source>
</reference>
<keyword evidence="2" id="KW-1185">Reference proteome</keyword>
<name>A0A7X1NVK3_9DEIO</name>
<dbReference type="InterPro" id="IPR007581">
    <property type="entry name" value="Endonuclease-V"/>
</dbReference>
<dbReference type="AlphaFoldDB" id="A0A7X1NVK3"/>
<evidence type="ECO:0000313" key="2">
    <source>
        <dbReference type="Proteomes" id="UP000484842"/>
    </source>
</evidence>
<gene>
    <name evidence="1" type="ORF">F8S09_05780</name>
</gene>
<evidence type="ECO:0000313" key="1">
    <source>
        <dbReference type="EMBL" id="MPY66209.1"/>
    </source>
</evidence>
<comment type="caution">
    <text evidence="1">The sequence shown here is derived from an EMBL/GenBank/DDBJ whole genome shotgun (WGS) entry which is preliminary data.</text>
</comment>
<accession>A0A7X1NVK3</accession>
<keyword evidence="1" id="KW-0255">Endonuclease</keyword>
<dbReference type="GO" id="GO:0004519">
    <property type="term" value="F:endonuclease activity"/>
    <property type="evidence" value="ECO:0007669"/>
    <property type="project" value="UniProtKB-KW"/>
</dbReference>
<sequence>MILAADVGYSPGWAKAAGILFREWTDEHPERVVTAHLASPEEYLPGQFYRRELPALLSVIGPVLLETHTVVIDGYVWLGSERRPGLGLHLWEALERRIPVIGVAKTRFQGTPEETEVLRGTSGSPLFVTAVGLSLEEAKGHLKGMAGKHRLPTLLKEVDRLSRSG</sequence>
<dbReference type="Gene3D" id="3.30.2170.10">
    <property type="entry name" value="archaeoglobus fulgidus dsm 4304 superfamily"/>
    <property type="match status" value="1"/>
</dbReference>
<protein>
    <submittedName>
        <fullName evidence="1">Endonuclease V</fullName>
    </submittedName>
</protein>